<keyword evidence="1" id="KW-0732">Signal</keyword>
<reference evidence="3" key="1">
    <citation type="submission" date="2015-09" db="EMBL/GenBank/DDBJ databases">
        <authorList>
            <person name="Bertelli C."/>
        </authorList>
    </citation>
    <scope>NUCLEOTIDE SEQUENCE [LARGE SCALE GENOMIC DNA]</scope>
    <source>
        <strain evidence="3">KNic</strain>
    </source>
</reference>
<dbReference type="PATRIC" id="fig|389348.3.peg.1507"/>
<dbReference type="RefSeq" id="WP_059061122.1">
    <property type="nucleotide sequence ID" value="NZ_LN879502.1"/>
</dbReference>
<feature type="signal peptide" evidence="1">
    <location>
        <begin position="1"/>
        <end position="22"/>
    </location>
</feature>
<dbReference type="EMBL" id="LN879502">
    <property type="protein sequence ID" value="CUI16962.1"/>
    <property type="molecule type" value="Genomic_DNA"/>
</dbReference>
<proteinExistence type="predicted"/>
<dbReference type="InParanoid" id="A0A0U5JEE8"/>
<evidence type="ECO:0000256" key="1">
    <source>
        <dbReference type="SAM" id="SignalP"/>
    </source>
</evidence>
<protein>
    <submittedName>
        <fullName evidence="2">Conserved putative secreted protein</fullName>
    </submittedName>
</protein>
<feature type="chain" id="PRO_5006860433" evidence="1">
    <location>
        <begin position="23"/>
        <end position="247"/>
    </location>
</feature>
<keyword evidence="3" id="KW-1185">Reference proteome</keyword>
<dbReference type="Proteomes" id="UP000069902">
    <property type="component" value="Chromosome cPNK"/>
</dbReference>
<evidence type="ECO:0000313" key="3">
    <source>
        <dbReference type="Proteomes" id="UP000069902"/>
    </source>
</evidence>
<accession>A0A0U5JEE8</accession>
<organism evidence="2 3">
    <name type="scientific">Candidatus Protochlamydia naegleriophila</name>
    <dbReference type="NCBI Taxonomy" id="389348"/>
    <lineage>
        <taxon>Bacteria</taxon>
        <taxon>Pseudomonadati</taxon>
        <taxon>Chlamydiota</taxon>
        <taxon>Chlamydiia</taxon>
        <taxon>Parachlamydiales</taxon>
        <taxon>Parachlamydiaceae</taxon>
        <taxon>Candidatus Protochlamydia</taxon>
    </lineage>
</organism>
<evidence type="ECO:0000313" key="2">
    <source>
        <dbReference type="EMBL" id="CUI16962.1"/>
    </source>
</evidence>
<gene>
    <name evidence="2" type="ORF">PNK_1349</name>
</gene>
<dbReference type="AlphaFoldDB" id="A0A0U5JEE8"/>
<dbReference type="KEGG" id="pnl:PNK_1349"/>
<sequence>MKVKSVCSIATFFMICVMSLAAQDQEGGDAIPASKEQPALENQLTQDELMLIAEKRLEEMPEEAKPLLQYAGKTNFYDEEHLYRVHNDAYYAPYAISGSGDIIQLHDGSKWAVHPYQRKTVLFWVQSDLIFIKPKSSCFSMYSYVLQNRTTQESIEVNLVGSPLSSSATRWIVNIDPYQRFIQLNDNTIWQIDSSDYAFSKWHIGHQIIIGVNNYWRIAKFPHILINTNLYNTPYSEAEFIGFPAGY</sequence>
<name>A0A0U5JEE8_9BACT</name>